<keyword evidence="3 5" id="KW-1133">Transmembrane helix</keyword>
<dbReference type="Pfam" id="PF01124">
    <property type="entry name" value="MAPEG"/>
    <property type="match status" value="1"/>
</dbReference>
<dbReference type="InterPro" id="IPR023352">
    <property type="entry name" value="MAPEG-like_dom_sf"/>
</dbReference>
<dbReference type="Proteomes" id="UP000235116">
    <property type="component" value="Chromosome"/>
</dbReference>
<evidence type="ECO:0000313" key="6">
    <source>
        <dbReference type="EMBL" id="AUM13865.1"/>
    </source>
</evidence>
<evidence type="ECO:0008006" key="8">
    <source>
        <dbReference type="Google" id="ProtNLM"/>
    </source>
</evidence>
<evidence type="ECO:0000256" key="1">
    <source>
        <dbReference type="ARBA" id="ARBA00004370"/>
    </source>
</evidence>
<dbReference type="SUPFAM" id="SSF161084">
    <property type="entry name" value="MAPEG domain-like"/>
    <property type="match status" value="1"/>
</dbReference>
<reference evidence="7" key="1">
    <citation type="submission" date="2017-08" db="EMBL/GenBank/DDBJ databases">
        <title>Direct submision.</title>
        <authorList>
            <person name="Kim S.-J."/>
            <person name="Rhee S.-K."/>
        </authorList>
    </citation>
    <scope>NUCLEOTIDE SEQUENCE [LARGE SCALE GENOMIC DNA]</scope>
    <source>
        <strain evidence="7">GI5</strain>
    </source>
</reference>
<keyword evidence="2 5" id="KW-0812">Transmembrane</keyword>
<dbReference type="Gene3D" id="1.20.120.550">
    <property type="entry name" value="Membrane associated eicosanoid/glutathione metabolism-like domain"/>
    <property type="match status" value="1"/>
</dbReference>
<keyword evidence="7" id="KW-1185">Reference proteome</keyword>
<dbReference type="AlphaFoldDB" id="A0A2K9LQW7"/>
<evidence type="ECO:0000256" key="5">
    <source>
        <dbReference type="SAM" id="Phobius"/>
    </source>
</evidence>
<dbReference type="PANTHER" id="PTHR35371">
    <property type="entry name" value="INNER MEMBRANE PROTEIN"/>
    <property type="match status" value="1"/>
</dbReference>
<sequence length="124" mass="13703">MTIAYWCVLVAICLPYPFSWIAKGSKRGFDNNKPRSWLAELEGRGARANWAQLNTFEALPGFIAAVIIAHLAGGPQFWIDLLAVNFVALRIAYGYFYIADKATVRSICWVLALACVVAMFVVSA</sequence>
<dbReference type="PANTHER" id="PTHR35371:SF1">
    <property type="entry name" value="BLR7753 PROTEIN"/>
    <property type="match status" value="1"/>
</dbReference>
<dbReference type="OrthoDB" id="513661at2"/>
<comment type="subcellular location">
    <subcellularLocation>
        <location evidence="1">Membrane</location>
    </subcellularLocation>
</comment>
<organism evidence="6 7">
    <name type="scientific">Ketobacter alkanivorans</name>
    <dbReference type="NCBI Taxonomy" id="1917421"/>
    <lineage>
        <taxon>Bacteria</taxon>
        <taxon>Pseudomonadati</taxon>
        <taxon>Pseudomonadota</taxon>
        <taxon>Gammaproteobacteria</taxon>
        <taxon>Pseudomonadales</taxon>
        <taxon>Ketobacteraceae</taxon>
        <taxon>Ketobacter</taxon>
    </lineage>
</organism>
<dbReference type="GO" id="GO:0016020">
    <property type="term" value="C:membrane"/>
    <property type="evidence" value="ECO:0007669"/>
    <property type="project" value="UniProtKB-SubCell"/>
</dbReference>
<name>A0A2K9LQW7_9GAMM</name>
<evidence type="ECO:0000313" key="7">
    <source>
        <dbReference type="Proteomes" id="UP000235116"/>
    </source>
</evidence>
<dbReference type="EMBL" id="CP022684">
    <property type="protein sequence ID" value="AUM13865.1"/>
    <property type="molecule type" value="Genomic_DNA"/>
</dbReference>
<keyword evidence="4 5" id="KW-0472">Membrane</keyword>
<dbReference type="KEGG" id="kak:Kalk_16145"/>
<evidence type="ECO:0000256" key="4">
    <source>
        <dbReference type="ARBA" id="ARBA00023136"/>
    </source>
</evidence>
<proteinExistence type="predicted"/>
<evidence type="ECO:0000256" key="2">
    <source>
        <dbReference type="ARBA" id="ARBA00022692"/>
    </source>
</evidence>
<gene>
    <name evidence="6" type="ORF">Kalk_16145</name>
</gene>
<feature type="transmembrane region" description="Helical" evidence="5">
    <location>
        <begin position="104"/>
        <end position="122"/>
    </location>
</feature>
<dbReference type="InterPro" id="IPR001129">
    <property type="entry name" value="Membr-assoc_MAPEG"/>
</dbReference>
<feature type="transmembrane region" description="Helical" evidence="5">
    <location>
        <begin position="78"/>
        <end position="98"/>
    </location>
</feature>
<evidence type="ECO:0000256" key="3">
    <source>
        <dbReference type="ARBA" id="ARBA00022989"/>
    </source>
</evidence>
<accession>A0A2K9LQW7</accession>
<dbReference type="RefSeq" id="WP_101895240.1">
    <property type="nucleotide sequence ID" value="NZ_CP022684.1"/>
</dbReference>
<protein>
    <recommendedName>
        <fullName evidence="8">Glutathione metabolism protein</fullName>
    </recommendedName>
</protein>